<evidence type="ECO:0000259" key="5">
    <source>
        <dbReference type="PROSITE" id="PS50405"/>
    </source>
</evidence>
<dbReference type="InterPro" id="IPR036249">
    <property type="entry name" value="Thioredoxin-like_sf"/>
</dbReference>
<keyword evidence="2" id="KW-0808">Transferase</keyword>
<proteinExistence type="predicted"/>
<dbReference type="InterPro" id="IPR050983">
    <property type="entry name" value="GST_Omega/HSP26"/>
</dbReference>
<gene>
    <name evidence="6" type="ORF">H3N35_24400</name>
</gene>
<feature type="domain" description="GST N-terminal" evidence="4">
    <location>
        <begin position="5"/>
        <end position="84"/>
    </location>
</feature>
<protein>
    <recommendedName>
        <fullName evidence="1">glutathione transferase</fullName>
        <ecNumber evidence="1">2.5.1.18</ecNumber>
    </recommendedName>
</protein>
<dbReference type="Pfam" id="PF13409">
    <property type="entry name" value="GST_N_2"/>
    <property type="match status" value="1"/>
</dbReference>
<evidence type="ECO:0000259" key="4">
    <source>
        <dbReference type="PROSITE" id="PS50404"/>
    </source>
</evidence>
<dbReference type="CDD" id="cd00299">
    <property type="entry name" value="GST_C_family"/>
    <property type="match status" value="1"/>
</dbReference>
<evidence type="ECO:0000313" key="6">
    <source>
        <dbReference type="EMBL" id="WDE11324.1"/>
    </source>
</evidence>
<dbReference type="SFLD" id="SFLDS00019">
    <property type="entry name" value="Glutathione_Transferase_(cytos"/>
    <property type="match status" value="1"/>
</dbReference>
<accession>A0ABY7VCI1</accession>
<dbReference type="EMBL" id="CP059693">
    <property type="protein sequence ID" value="WDE11324.1"/>
    <property type="molecule type" value="Genomic_DNA"/>
</dbReference>
<sequence>MTGTARFTLISHILCPYVQRAVITLKELSVPYKRIDINLADKPEWFLALSPLGKVPLLVVDDETVLFESEVICEYLNEVNRGGLLAEDPLEKAEQRAWIEFASSILCIIVKLYNAEDKTAFSQLVDKLEQMGQSLEDNLVQAEYFSSNEFSLVDAAFAPAFRYLPLFKSLGKIQFFHHLPKLALWAQYLLSRTSVIEAVNEHYQQQLMAFLAKRESYLGHLAATAMNSGTVPPEKINKDKAVVQRT</sequence>
<dbReference type="Gene3D" id="3.40.30.10">
    <property type="entry name" value="Glutaredoxin"/>
    <property type="match status" value="1"/>
</dbReference>
<dbReference type="SFLD" id="SFLDG00358">
    <property type="entry name" value="Main_(cytGST)"/>
    <property type="match status" value="1"/>
</dbReference>
<organism evidence="6 7">
    <name type="scientific">Thalassomonas haliotis</name>
    <dbReference type="NCBI Taxonomy" id="485448"/>
    <lineage>
        <taxon>Bacteria</taxon>
        <taxon>Pseudomonadati</taxon>
        <taxon>Pseudomonadota</taxon>
        <taxon>Gammaproteobacteria</taxon>
        <taxon>Alteromonadales</taxon>
        <taxon>Colwelliaceae</taxon>
        <taxon>Thalassomonas</taxon>
    </lineage>
</organism>
<dbReference type="InterPro" id="IPR040079">
    <property type="entry name" value="Glutathione_S-Trfase"/>
</dbReference>
<dbReference type="InterPro" id="IPR010987">
    <property type="entry name" value="Glutathione-S-Trfase_C-like"/>
</dbReference>
<evidence type="ECO:0000256" key="1">
    <source>
        <dbReference type="ARBA" id="ARBA00012452"/>
    </source>
</evidence>
<evidence type="ECO:0000256" key="2">
    <source>
        <dbReference type="ARBA" id="ARBA00022679"/>
    </source>
</evidence>
<feature type="domain" description="GST C-terminal" evidence="5">
    <location>
        <begin position="88"/>
        <end position="210"/>
    </location>
</feature>
<dbReference type="Gene3D" id="1.20.1050.10">
    <property type="match status" value="1"/>
</dbReference>
<dbReference type="SUPFAM" id="SSF47616">
    <property type="entry name" value="GST C-terminal domain-like"/>
    <property type="match status" value="1"/>
</dbReference>
<dbReference type="SUPFAM" id="SSF52833">
    <property type="entry name" value="Thioredoxin-like"/>
    <property type="match status" value="1"/>
</dbReference>
<dbReference type="PANTHER" id="PTHR43968">
    <property type="match status" value="1"/>
</dbReference>
<keyword evidence="7" id="KW-1185">Reference proteome</keyword>
<dbReference type="RefSeq" id="WP_274051477.1">
    <property type="nucleotide sequence ID" value="NZ_CP059693.1"/>
</dbReference>
<comment type="catalytic activity">
    <reaction evidence="3">
        <text>RX + glutathione = an S-substituted glutathione + a halide anion + H(+)</text>
        <dbReference type="Rhea" id="RHEA:16437"/>
        <dbReference type="ChEBI" id="CHEBI:15378"/>
        <dbReference type="ChEBI" id="CHEBI:16042"/>
        <dbReference type="ChEBI" id="CHEBI:17792"/>
        <dbReference type="ChEBI" id="CHEBI:57925"/>
        <dbReference type="ChEBI" id="CHEBI:90779"/>
        <dbReference type="EC" id="2.5.1.18"/>
    </reaction>
</comment>
<evidence type="ECO:0000313" key="7">
    <source>
        <dbReference type="Proteomes" id="UP001215231"/>
    </source>
</evidence>
<dbReference type="InterPro" id="IPR036282">
    <property type="entry name" value="Glutathione-S-Trfase_C_sf"/>
</dbReference>
<dbReference type="InterPro" id="IPR004045">
    <property type="entry name" value="Glutathione_S-Trfase_N"/>
</dbReference>
<reference evidence="6 7" key="1">
    <citation type="journal article" date="2022" name="Mar. Drugs">
        <title>Bioassay-Guided Fractionation Leads to the Detection of Cholic Acid Generated by the Rare Thalassomonas sp.</title>
        <authorList>
            <person name="Pheiffer F."/>
            <person name="Schneider Y.K."/>
            <person name="Hansen E.H."/>
            <person name="Andersen J.H."/>
            <person name="Isaksson J."/>
            <person name="Busche T."/>
            <person name="R C."/>
            <person name="Kalinowski J."/>
            <person name="Zyl L.V."/>
            <person name="Trindade M."/>
        </authorList>
    </citation>
    <scope>NUCLEOTIDE SEQUENCE [LARGE SCALE GENOMIC DNA]</scope>
    <source>
        <strain evidence="6 7">A5K-61T</strain>
    </source>
</reference>
<dbReference type="Proteomes" id="UP001215231">
    <property type="component" value="Chromosome"/>
</dbReference>
<dbReference type="PROSITE" id="PS50405">
    <property type="entry name" value="GST_CTER"/>
    <property type="match status" value="1"/>
</dbReference>
<dbReference type="EC" id="2.5.1.18" evidence="1"/>
<dbReference type="PROSITE" id="PS50404">
    <property type="entry name" value="GST_NTER"/>
    <property type="match status" value="1"/>
</dbReference>
<dbReference type="InterPro" id="IPR045073">
    <property type="entry name" value="Omega/Tau-like"/>
</dbReference>
<name>A0ABY7VCI1_9GAMM</name>
<dbReference type="SFLD" id="SFLDG01152">
    <property type="entry name" value="Main.3:_Omega-_and_Tau-like"/>
    <property type="match status" value="1"/>
</dbReference>
<evidence type="ECO:0000256" key="3">
    <source>
        <dbReference type="ARBA" id="ARBA00047960"/>
    </source>
</evidence>
<dbReference type="PANTHER" id="PTHR43968:SF6">
    <property type="entry name" value="GLUTATHIONE S-TRANSFERASE OMEGA"/>
    <property type="match status" value="1"/>
</dbReference>